<keyword evidence="14" id="KW-1185">Reference proteome</keyword>
<evidence type="ECO:0000256" key="9">
    <source>
        <dbReference type="PROSITE-ProRule" id="PRU00552"/>
    </source>
</evidence>
<dbReference type="SMART" id="SM00487">
    <property type="entry name" value="DEXDc"/>
    <property type="match status" value="1"/>
</dbReference>
<dbReference type="Gene3D" id="3.40.50.300">
    <property type="entry name" value="P-loop containing nucleotide triphosphate hydrolases"/>
    <property type="match status" value="3"/>
</dbReference>
<dbReference type="SMART" id="SM00490">
    <property type="entry name" value="HELICc"/>
    <property type="match status" value="1"/>
</dbReference>
<dbReference type="PANTHER" id="PTHR47959:SF21">
    <property type="entry name" value="DEAD-BOX HELICASE 56"/>
    <property type="match status" value="1"/>
</dbReference>
<feature type="short sequence motif" description="Q motif" evidence="9">
    <location>
        <begin position="35"/>
        <end position="63"/>
    </location>
</feature>
<evidence type="ECO:0000313" key="13">
    <source>
        <dbReference type="EMBL" id="KAF9603825.1"/>
    </source>
</evidence>
<evidence type="ECO:0000256" key="4">
    <source>
        <dbReference type="ARBA" id="ARBA00022806"/>
    </source>
</evidence>
<dbReference type="CDD" id="cd18787">
    <property type="entry name" value="SF2_C_DEAD"/>
    <property type="match status" value="1"/>
</dbReference>
<dbReference type="Proteomes" id="UP000631114">
    <property type="component" value="Unassembled WGS sequence"/>
</dbReference>
<evidence type="ECO:0000313" key="14">
    <source>
        <dbReference type="Proteomes" id="UP000631114"/>
    </source>
</evidence>
<keyword evidence="5" id="KW-0067">ATP-binding</keyword>
<evidence type="ECO:0000256" key="3">
    <source>
        <dbReference type="ARBA" id="ARBA00022801"/>
    </source>
</evidence>
<dbReference type="PROSITE" id="PS51194">
    <property type="entry name" value="HELICASE_CTER"/>
    <property type="match status" value="1"/>
</dbReference>
<dbReference type="GO" id="GO:0005524">
    <property type="term" value="F:ATP binding"/>
    <property type="evidence" value="ECO:0007669"/>
    <property type="project" value="UniProtKB-KW"/>
</dbReference>
<evidence type="ECO:0000259" key="12">
    <source>
        <dbReference type="PROSITE" id="PS51195"/>
    </source>
</evidence>
<dbReference type="InterPro" id="IPR014014">
    <property type="entry name" value="RNA_helicase_DEAD_Q_motif"/>
</dbReference>
<proteinExistence type="inferred from homology"/>
<keyword evidence="4" id="KW-0347">Helicase</keyword>
<comment type="caution">
    <text evidence="13">The sequence shown here is derived from an EMBL/GenBank/DDBJ whole genome shotgun (WGS) entry which is preliminary data.</text>
</comment>
<organism evidence="13 14">
    <name type="scientific">Coptis chinensis</name>
    <dbReference type="NCBI Taxonomy" id="261450"/>
    <lineage>
        <taxon>Eukaryota</taxon>
        <taxon>Viridiplantae</taxon>
        <taxon>Streptophyta</taxon>
        <taxon>Embryophyta</taxon>
        <taxon>Tracheophyta</taxon>
        <taxon>Spermatophyta</taxon>
        <taxon>Magnoliopsida</taxon>
        <taxon>Ranunculales</taxon>
        <taxon>Ranunculaceae</taxon>
        <taxon>Coptidoideae</taxon>
        <taxon>Coptis</taxon>
    </lineage>
</organism>
<protein>
    <recommendedName>
        <fullName evidence="1">RNA helicase</fullName>
        <ecNumber evidence="1">3.6.4.13</ecNumber>
    </recommendedName>
</protein>
<dbReference type="SUPFAM" id="SSF52540">
    <property type="entry name" value="P-loop containing nucleoside triphosphate hydrolases"/>
    <property type="match status" value="2"/>
</dbReference>
<sequence length="670" mass="75659">MGTNEWMMMLKKKMDIMASLTENLPKNEEWEVEEKTFEELGLDPRLIRSLTKKDISKPTPIQSIAIPLILEGKDVVARAKTGSGKTYAYLLPSLQIPVYSEVLSLIESCRVQLKVVQLTGGMPASDLRATLAGRPDILVSTPACISTCMSTNALSTKSIQDSLSILVLDEADLLLSYGYEDDLKSLISHVPRRCQCLLMSATSSVDVDKLKTLVLHNPITLTLTEIGDTKDEIIPKNVQQFWISCSSRDKLLYILALLKFELVQKKVLVFVNAIDMGFRLRLFLEQFGMRSVVLNAELPQNSRLHILEEFNAGLFDYLIATDDNQTKDEQVNKDTDVASTKSKRQRRQKLDSEFGVVRGIDFKNVYTVINFDMPQTAAAYVHRIGRTGRAYNTGASVSLVSSDEMEVFEEIKSTSGDNENSSSNFITPFPLLSKNAVESLRYRAEDVAKSATKVALRESRAQDLRNEIINSEKLKAHFEHNPRDLDLLKHDKVLSKKPPPGHLRAIPDNPMMNHFSADEEDWLQNSCFDSFTYEDIDFVDVTSMGEGENVEIHENSDRDSDGCEASRVFGANKATFYSMQFKTTEEAFAIYNQYAKLVSFSVCKDTYRMRTNGVHVKRRFLCSAAGERNVNRVTPRKRDIESRESKAIKFYWGTHTSTCTRSELDVLKIT</sequence>
<gene>
    <name evidence="13" type="ORF">IFM89_037959</name>
</gene>
<dbReference type="InterPro" id="IPR014001">
    <property type="entry name" value="Helicase_ATP-bd"/>
</dbReference>
<comment type="catalytic activity">
    <reaction evidence="8">
        <text>ATP + H2O = ADP + phosphate + H(+)</text>
        <dbReference type="Rhea" id="RHEA:13065"/>
        <dbReference type="ChEBI" id="CHEBI:15377"/>
        <dbReference type="ChEBI" id="CHEBI:15378"/>
        <dbReference type="ChEBI" id="CHEBI:30616"/>
        <dbReference type="ChEBI" id="CHEBI:43474"/>
        <dbReference type="ChEBI" id="CHEBI:456216"/>
        <dbReference type="EC" id="3.6.4.13"/>
    </reaction>
</comment>
<dbReference type="EMBL" id="JADFTS010000006">
    <property type="protein sequence ID" value="KAF9603825.1"/>
    <property type="molecule type" value="Genomic_DNA"/>
</dbReference>
<dbReference type="PROSITE" id="PS51195">
    <property type="entry name" value="Q_MOTIF"/>
    <property type="match status" value="1"/>
</dbReference>
<dbReference type="InterPro" id="IPR001650">
    <property type="entry name" value="Helicase_C-like"/>
</dbReference>
<evidence type="ECO:0000256" key="2">
    <source>
        <dbReference type="ARBA" id="ARBA00022741"/>
    </source>
</evidence>
<dbReference type="GO" id="GO:0016787">
    <property type="term" value="F:hydrolase activity"/>
    <property type="evidence" value="ECO:0007669"/>
    <property type="project" value="UniProtKB-KW"/>
</dbReference>
<feature type="domain" description="DEAD-box RNA helicase Q" evidence="12">
    <location>
        <begin position="35"/>
        <end position="63"/>
    </location>
</feature>
<dbReference type="PANTHER" id="PTHR47959">
    <property type="entry name" value="ATP-DEPENDENT RNA HELICASE RHLE-RELATED"/>
    <property type="match status" value="1"/>
</dbReference>
<dbReference type="Pfam" id="PF00270">
    <property type="entry name" value="DEAD"/>
    <property type="match status" value="2"/>
</dbReference>
<feature type="domain" description="Helicase ATP-binding" evidence="10">
    <location>
        <begin position="66"/>
        <end position="221"/>
    </location>
</feature>
<comment type="similarity">
    <text evidence="7">Belongs to the DEAD box helicase family. DDX56/DBP9 subfamily.</text>
</comment>
<dbReference type="GO" id="GO:0003723">
    <property type="term" value="F:RNA binding"/>
    <property type="evidence" value="ECO:0007669"/>
    <property type="project" value="UniProtKB-KW"/>
</dbReference>
<dbReference type="GO" id="GO:0005829">
    <property type="term" value="C:cytosol"/>
    <property type="evidence" value="ECO:0007669"/>
    <property type="project" value="TreeGrafter"/>
</dbReference>
<keyword evidence="3" id="KW-0378">Hydrolase</keyword>
<dbReference type="InterPro" id="IPR027417">
    <property type="entry name" value="P-loop_NTPase"/>
</dbReference>
<evidence type="ECO:0000256" key="6">
    <source>
        <dbReference type="ARBA" id="ARBA00022884"/>
    </source>
</evidence>
<reference evidence="13 14" key="1">
    <citation type="submission" date="2020-10" db="EMBL/GenBank/DDBJ databases">
        <title>The Coptis chinensis genome and diversification of protoberbering-type alkaloids.</title>
        <authorList>
            <person name="Wang B."/>
            <person name="Shu S."/>
            <person name="Song C."/>
            <person name="Liu Y."/>
        </authorList>
    </citation>
    <scope>NUCLEOTIDE SEQUENCE [LARGE SCALE GENOMIC DNA]</scope>
    <source>
        <strain evidence="13">HL-2020</strain>
        <tissue evidence="13">Leaf</tissue>
    </source>
</reference>
<evidence type="ECO:0000256" key="5">
    <source>
        <dbReference type="ARBA" id="ARBA00022840"/>
    </source>
</evidence>
<dbReference type="InterPro" id="IPR050079">
    <property type="entry name" value="DEAD_box_RNA_helicase"/>
</dbReference>
<dbReference type="InterPro" id="IPR011545">
    <property type="entry name" value="DEAD/DEAH_box_helicase_dom"/>
</dbReference>
<name>A0A835HQD0_9MAGN</name>
<evidence type="ECO:0000256" key="8">
    <source>
        <dbReference type="ARBA" id="ARBA00047984"/>
    </source>
</evidence>
<evidence type="ECO:0000259" key="10">
    <source>
        <dbReference type="PROSITE" id="PS51192"/>
    </source>
</evidence>
<dbReference type="AlphaFoldDB" id="A0A835HQD0"/>
<dbReference type="EC" id="3.6.4.13" evidence="1"/>
<evidence type="ECO:0000256" key="7">
    <source>
        <dbReference type="ARBA" id="ARBA00038041"/>
    </source>
</evidence>
<feature type="domain" description="Helicase C-terminal" evidence="11">
    <location>
        <begin position="253"/>
        <end position="437"/>
    </location>
</feature>
<keyword evidence="2" id="KW-0547">Nucleotide-binding</keyword>
<accession>A0A835HQD0</accession>
<dbReference type="Pfam" id="PF00271">
    <property type="entry name" value="Helicase_C"/>
    <property type="match status" value="1"/>
</dbReference>
<evidence type="ECO:0000256" key="1">
    <source>
        <dbReference type="ARBA" id="ARBA00012552"/>
    </source>
</evidence>
<keyword evidence="6" id="KW-0694">RNA-binding</keyword>
<dbReference type="OrthoDB" id="1191041at2759"/>
<dbReference type="GO" id="GO:0003724">
    <property type="term" value="F:RNA helicase activity"/>
    <property type="evidence" value="ECO:0007669"/>
    <property type="project" value="UniProtKB-EC"/>
</dbReference>
<evidence type="ECO:0000259" key="11">
    <source>
        <dbReference type="PROSITE" id="PS51194"/>
    </source>
</evidence>
<dbReference type="PROSITE" id="PS51192">
    <property type="entry name" value="HELICASE_ATP_BIND_1"/>
    <property type="match status" value="1"/>
</dbReference>
<dbReference type="CDD" id="cd17961">
    <property type="entry name" value="DEADc_DDX56"/>
    <property type="match status" value="1"/>
</dbReference>